<dbReference type="CDD" id="cd16018">
    <property type="entry name" value="Enpp"/>
    <property type="match status" value="1"/>
</dbReference>
<organism evidence="1 2">
    <name type="scientific">Cyclobacterium amurskyense</name>
    <dbReference type="NCBI Taxonomy" id="320787"/>
    <lineage>
        <taxon>Bacteria</taxon>
        <taxon>Pseudomonadati</taxon>
        <taxon>Bacteroidota</taxon>
        <taxon>Cytophagia</taxon>
        <taxon>Cytophagales</taxon>
        <taxon>Cyclobacteriaceae</taxon>
        <taxon>Cyclobacterium</taxon>
    </lineage>
</organism>
<protein>
    <submittedName>
        <fullName evidence="1">Alkaline phosphodiesterase I</fullName>
    </submittedName>
</protein>
<keyword evidence="2" id="KW-1185">Reference proteome</keyword>
<dbReference type="Gene3D" id="3.40.720.10">
    <property type="entry name" value="Alkaline Phosphatase, subunit A"/>
    <property type="match status" value="1"/>
</dbReference>
<dbReference type="GO" id="GO:0016787">
    <property type="term" value="F:hydrolase activity"/>
    <property type="evidence" value="ECO:0007669"/>
    <property type="project" value="UniProtKB-ARBA"/>
</dbReference>
<evidence type="ECO:0000313" key="2">
    <source>
        <dbReference type="Proteomes" id="UP000036520"/>
    </source>
</evidence>
<evidence type="ECO:0000313" key="1">
    <source>
        <dbReference type="EMBL" id="AKP50880.1"/>
    </source>
</evidence>
<dbReference type="InterPro" id="IPR002591">
    <property type="entry name" value="Phosphodiest/P_Trfase"/>
</dbReference>
<reference evidence="1 2" key="1">
    <citation type="submission" date="2015-07" db="EMBL/GenBank/DDBJ databases">
        <authorList>
            <person name="Kim K.M."/>
        </authorList>
    </citation>
    <scope>NUCLEOTIDE SEQUENCE [LARGE SCALE GENOMIC DNA]</scope>
    <source>
        <strain evidence="1 2">KCTC 12363</strain>
    </source>
</reference>
<dbReference type="PANTHER" id="PTHR10151:SF120">
    <property type="entry name" value="BIS(5'-ADENOSYL)-TRIPHOSPHATASE"/>
    <property type="match status" value="1"/>
</dbReference>
<dbReference type="KEGG" id="camu:CA2015_1440"/>
<dbReference type="EMBL" id="CP012040">
    <property type="protein sequence ID" value="AKP50880.1"/>
    <property type="molecule type" value="Genomic_DNA"/>
</dbReference>
<dbReference type="InterPro" id="IPR017850">
    <property type="entry name" value="Alkaline_phosphatase_core_sf"/>
</dbReference>
<dbReference type="Proteomes" id="UP000036520">
    <property type="component" value="Chromosome"/>
</dbReference>
<gene>
    <name evidence="1" type="ORF">CA2015_1440</name>
</gene>
<name>A0A0H4PCL4_9BACT</name>
<dbReference type="Pfam" id="PF01663">
    <property type="entry name" value="Phosphodiest"/>
    <property type="match status" value="1"/>
</dbReference>
<dbReference type="Gene3D" id="3.30.1360.180">
    <property type="match status" value="1"/>
</dbReference>
<dbReference type="AlphaFoldDB" id="A0A0H4PCL4"/>
<sequence length="430" mass="48653">MKKRITGIGLIFLVGMVFFISCNKKMVCSTLSLTTLNSESAQKKPYLLLISLDGFRWDYVEKYRPPNLSAFVDKGVKAESLLPTFPSKTFPNHYSIATGMYPDKHGILGNVFSSYEYGVNFSYKDKTTATDGRFYKGSPIWLEANKANMVTASYFFVGTEAAIQGVYPTYYHTFDPSIKNEDRVDQAINWLEMPEEKKPHLILMYFGDMDKTGHDYGPGNEEKIKEALFELDKSLGDLFKRVEATGLPVNILLVSDHGMSDLSTSKIIPTETIINDSLYSYLDNGTIVNIHPNEGVDIEEVIAYLKPKEAHFKVYKTENTPGFEYKPKNENWGSVQLVADYGYYFLPKARKESFIKREVKCIGVHGYDASNKEMHGIFYANGPAFKKNGYSIPSLENIHIYPLMCEILGLPIPKHIDGKLNKIKDVLISD</sequence>
<dbReference type="OrthoDB" id="9779418at2"/>
<dbReference type="RefSeq" id="WP_048641284.1">
    <property type="nucleotide sequence ID" value="NZ_CP012040.1"/>
</dbReference>
<dbReference type="SUPFAM" id="SSF53649">
    <property type="entry name" value="Alkaline phosphatase-like"/>
    <property type="match status" value="1"/>
</dbReference>
<dbReference type="PANTHER" id="PTHR10151">
    <property type="entry name" value="ECTONUCLEOTIDE PYROPHOSPHATASE/PHOSPHODIESTERASE"/>
    <property type="match status" value="1"/>
</dbReference>
<dbReference type="STRING" id="320787.CA2015_1440"/>
<dbReference type="PROSITE" id="PS51257">
    <property type="entry name" value="PROKAR_LIPOPROTEIN"/>
    <property type="match status" value="1"/>
</dbReference>
<proteinExistence type="predicted"/>
<accession>A0A0H4PCL4</accession>
<dbReference type="PATRIC" id="fig|320787.5.peg.1588"/>